<evidence type="ECO:0000313" key="14">
    <source>
        <dbReference type="Proteomes" id="UP000053989"/>
    </source>
</evidence>
<organism evidence="13 14">
    <name type="scientific">Scleroderma citrinum Foug A</name>
    <dbReference type="NCBI Taxonomy" id="1036808"/>
    <lineage>
        <taxon>Eukaryota</taxon>
        <taxon>Fungi</taxon>
        <taxon>Dikarya</taxon>
        <taxon>Basidiomycota</taxon>
        <taxon>Agaricomycotina</taxon>
        <taxon>Agaricomycetes</taxon>
        <taxon>Agaricomycetidae</taxon>
        <taxon>Boletales</taxon>
        <taxon>Sclerodermatineae</taxon>
        <taxon>Sclerodermataceae</taxon>
        <taxon>Scleroderma</taxon>
    </lineage>
</organism>
<comment type="subcellular location">
    <subcellularLocation>
        <location evidence="1">Membrane</location>
        <topology evidence="1">Multi-pass membrane protein</topology>
    </subcellularLocation>
</comment>
<evidence type="ECO:0000256" key="1">
    <source>
        <dbReference type="ARBA" id="ARBA00004141"/>
    </source>
</evidence>
<dbReference type="GO" id="GO:0005789">
    <property type="term" value="C:endoplasmic reticulum membrane"/>
    <property type="evidence" value="ECO:0007669"/>
    <property type="project" value="TreeGrafter"/>
</dbReference>
<feature type="transmembrane region" description="Helical" evidence="12">
    <location>
        <begin position="195"/>
        <end position="220"/>
    </location>
</feature>
<keyword evidence="8 12" id="KW-0443">Lipid metabolism</keyword>
<dbReference type="GO" id="GO:0019367">
    <property type="term" value="P:fatty acid elongation, saturated fatty acid"/>
    <property type="evidence" value="ECO:0007669"/>
    <property type="project" value="TreeGrafter"/>
</dbReference>
<keyword evidence="6 12" id="KW-0276">Fatty acid metabolism</keyword>
<dbReference type="PROSITE" id="PS01188">
    <property type="entry name" value="ELO"/>
    <property type="match status" value="1"/>
</dbReference>
<dbReference type="STRING" id="1036808.A0A0C3DMT1"/>
<sequence length="311" mass="35209">MTHCLLAYTPTESVALYLKSYIEGETPISTWPAVISMTVTYLAVVFGTREIMKDRAPLKLTTLFRAHNLLLSMASFIFMLLLGEEVLSNWIRVGPYGILCAEEAYTQRLEFYLLVNYYFKYYEFIDTIFLALKKKPLTFLHVYHHSATAAMMFVQLNGRATVCWVPALLNLGVHVIMYYYYFATAGGAKFWWKQYLTTLQIIQFIIILVAAFFAGYNLIAHNWLPILPHVGNCAGKLGEGLIGFGIVATYLLLFVNFFSQTYSKMPRAMTSRNIHSKAKIDGISSAAPLFRVEPGEILSSMEEPVLTASMT</sequence>
<evidence type="ECO:0000256" key="6">
    <source>
        <dbReference type="ARBA" id="ARBA00022832"/>
    </source>
</evidence>
<keyword evidence="4 12" id="KW-0808">Transferase</keyword>
<dbReference type="Pfam" id="PF01151">
    <property type="entry name" value="ELO"/>
    <property type="match status" value="1"/>
</dbReference>
<feature type="transmembrane region" description="Helical" evidence="12">
    <location>
        <begin position="69"/>
        <end position="91"/>
    </location>
</feature>
<dbReference type="GO" id="GO:0030148">
    <property type="term" value="P:sphingolipid biosynthetic process"/>
    <property type="evidence" value="ECO:0007669"/>
    <property type="project" value="TreeGrafter"/>
</dbReference>
<feature type="transmembrane region" description="Helical" evidence="12">
    <location>
        <begin position="240"/>
        <end position="259"/>
    </location>
</feature>
<dbReference type="GO" id="GO:0009922">
    <property type="term" value="F:fatty acid elongase activity"/>
    <property type="evidence" value="ECO:0007669"/>
    <property type="project" value="UniProtKB-EC"/>
</dbReference>
<evidence type="ECO:0000256" key="11">
    <source>
        <dbReference type="ARBA" id="ARBA00047375"/>
    </source>
</evidence>
<dbReference type="Proteomes" id="UP000053989">
    <property type="component" value="Unassembled WGS sequence"/>
</dbReference>
<dbReference type="PANTHER" id="PTHR11157:SF134">
    <property type="entry name" value="ELONGATION OF FATTY ACIDS PROTEIN 1-RELATED"/>
    <property type="match status" value="1"/>
</dbReference>
<feature type="transmembrane region" description="Helical" evidence="12">
    <location>
        <begin position="164"/>
        <end position="183"/>
    </location>
</feature>
<keyword evidence="9 12" id="KW-0472">Membrane</keyword>
<keyword evidence="10 12" id="KW-0275">Fatty acid biosynthesis</keyword>
<accession>A0A0C3DMT1</accession>
<dbReference type="OrthoDB" id="434092at2759"/>
<evidence type="ECO:0000313" key="13">
    <source>
        <dbReference type="EMBL" id="KIM57341.1"/>
    </source>
</evidence>
<keyword evidence="5 12" id="KW-0812">Transmembrane</keyword>
<dbReference type="GO" id="GO:0034626">
    <property type="term" value="P:fatty acid elongation, polyunsaturated fatty acid"/>
    <property type="evidence" value="ECO:0007669"/>
    <property type="project" value="TreeGrafter"/>
</dbReference>
<evidence type="ECO:0000256" key="5">
    <source>
        <dbReference type="ARBA" id="ARBA00022692"/>
    </source>
</evidence>
<comment type="catalytic activity">
    <reaction evidence="12">
        <text>an acyl-CoA + malonyl-CoA + H(+) = a 3-oxoacyl-CoA + CO2 + CoA</text>
        <dbReference type="Rhea" id="RHEA:50252"/>
        <dbReference type="ChEBI" id="CHEBI:15378"/>
        <dbReference type="ChEBI" id="CHEBI:16526"/>
        <dbReference type="ChEBI" id="CHEBI:57287"/>
        <dbReference type="ChEBI" id="CHEBI:57384"/>
        <dbReference type="ChEBI" id="CHEBI:58342"/>
        <dbReference type="ChEBI" id="CHEBI:90726"/>
    </reaction>
    <physiologicalReaction direction="left-to-right" evidence="12">
        <dbReference type="Rhea" id="RHEA:50253"/>
    </physiologicalReaction>
</comment>
<reference evidence="13 14" key="1">
    <citation type="submission" date="2014-04" db="EMBL/GenBank/DDBJ databases">
        <authorList>
            <consortium name="DOE Joint Genome Institute"/>
            <person name="Kuo A."/>
            <person name="Kohler A."/>
            <person name="Nagy L.G."/>
            <person name="Floudas D."/>
            <person name="Copeland A."/>
            <person name="Barry K.W."/>
            <person name="Cichocki N."/>
            <person name="Veneault-Fourrey C."/>
            <person name="LaButti K."/>
            <person name="Lindquist E.A."/>
            <person name="Lipzen A."/>
            <person name="Lundell T."/>
            <person name="Morin E."/>
            <person name="Murat C."/>
            <person name="Sun H."/>
            <person name="Tunlid A."/>
            <person name="Henrissat B."/>
            <person name="Grigoriev I.V."/>
            <person name="Hibbett D.S."/>
            <person name="Martin F."/>
            <person name="Nordberg H.P."/>
            <person name="Cantor M.N."/>
            <person name="Hua S.X."/>
        </authorList>
    </citation>
    <scope>NUCLEOTIDE SEQUENCE [LARGE SCALE GENOMIC DNA]</scope>
    <source>
        <strain evidence="13 14">Foug A</strain>
    </source>
</reference>
<dbReference type="InParanoid" id="A0A0C3DMT1"/>
<evidence type="ECO:0000256" key="10">
    <source>
        <dbReference type="ARBA" id="ARBA00023160"/>
    </source>
</evidence>
<dbReference type="GO" id="GO:0034625">
    <property type="term" value="P:fatty acid elongation, monounsaturated fatty acid"/>
    <property type="evidence" value="ECO:0007669"/>
    <property type="project" value="TreeGrafter"/>
</dbReference>
<dbReference type="EMBL" id="KN822102">
    <property type="protein sequence ID" value="KIM57341.1"/>
    <property type="molecule type" value="Genomic_DNA"/>
</dbReference>
<keyword evidence="14" id="KW-1185">Reference proteome</keyword>
<feature type="transmembrane region" description="Helical" evidence="12">
    <location>
        <begin position="28"/>
        <end position="48"/>
    </location>
</feature>
<dbReference type="InterPro" id="IPR030457">
    <property type="entry name" value="ELO_CS"/>
</dbReference>
<dbReference type="InterPro" id="IPR002076">
    <property type="entry name" value="ELO_fam"/>
</dbReference>
<dbReference type="HOGENOM" id="CLU_048483_6_1_1"/>
<dbReference type="GO" id="GO:0042761">
    <property type="term" value="P:very long-chain fatty acid biosynthetic process"/>
    <property type="evidence" value="ECO:0007669"/>
    <property type="project" value="TreeGrafter"/>
</dbReference>
<keyword evidence="7 12" id="KW-1133">Transmembrane helix</keyword>
<reference evidence="14" key="2">
    <citation type="submission" date="2015-01" db="EMBL/GenBank/DDBJ databases">
        <title>Evolutionary Origins and Diversification of the Mycorrhizal Mutualists.</title>
        <authorList>
            <consortium name="DOE Joint Genome Institute"/>
            <consortium name="Mycorrhizal Genomics Consortium"/>
            <person name="Kohler A."/>
            <person name="Kuo A."/>
            <person name="Nagy L.G."/>
            <person name="Floudas D."/>
            <person name="Copeland A."/>
            <person name="Barry K.W."/>
            <person name="Cichocki N."/>
            <person name="Veneault-Fourrey C."/>
            <person name="LaButti K."/>
            <person name="Lindquist E.A."/>
            <person name="Lipzen A."/>
            <person name="Lundell T."/>
            <person name="Morin E."/>
            <person name="Murat C."/>
            <person name="Riley R."/>
            <person name="Ohm R."/>
            <person name="Sun H."/>
            <person name="Tunlid A."/>
            <person name="Henrissat B."/>
            <person name="Grigoriev I.V."/>
            <person name="Hibbett D.S."/>
            <person name="Martin F."/>
        </authorList>
    </citation>
    <scope>NUCLEOTIDE SEQUENCE [LARGE SCALE GENOMIC DNA]</scope>
    <source>
        <strain evidence="14">Foug A</strain>
    </source>
</reference>
<evidence type="ECO:0000256" key="7">
    <source>
        <dbReference type="ARBA" id="ARBA00022989"/>
    </source>
</evidence>
<comment type="similarity">
    <text evidence="2 12">Belongs to the ELO family.</text>
</comment>
<dbReference type="AlphaFoldDB" id="A0A0C3DMT1"/>
<proteinExistence type="inferred from homology"/>
<protein>
    <recommendedName>
        <fullName evidence="12">Elongation of fatty acids protein</fullName>
        <ecNumber evidence="12">2.3.1.-</ecNumber>
    </recommendedName>
</protein>
<evidence type="ECO:0000256" key="9">
    <source>
        <dbReference type="ARBA" id="ARBA00023136"/>
    </source>
</evidence>
<dbReference type="PANTHER" id="PTHR11157">
    <property type="entry name" value="FATTY ACID ACYL TRANSFERASE-RELATED"/>
    <property type="match status" value="1"/>
</dbReference>
<evidence type="ECO:0000256" key="2">
    <source>
        <dbReference type="ARBA" id="ARBA00007263"/>
    </source>
</evidence>
<evidence type="ECO:0000256" key="3">
    <source>
        <dbReference type="ARBA" id="ARBA00022516"/>
    </source>
</evidence>
<keyword evidence="3 12" id="KW-0444">Lipid biosynthesis</keyword>
<evidence type="ECO:0000256" key="4">
    <source>
        <dbReference type="ARBA" id="ARBA00022679"/>
    </source>
</evidence>
<evidence type="ECO:0000256" key="8">
    <source>
        <dbReference type="ARBA" id="ARBA00023098"/>
    </source>
</evidence>
<comment type="catalytic activity">
    <reaction evidence="11">
        <text>a very-long-chain acyl-CoA + malonyl-CoA + H(+) = a very-long-chain 3-oxoacyl-CoA + CO2 + CoA</text>
        <dbReference type="Rhea" id="RHEA:32727"/>
        <dbReference type="ChEBI" id="CHEBI:15378"/>
        <dbReference type="ChEBI" id="CHEBI:16526"/>
        <dbReference type="ChEBI" id="CHEBI:57287"/>
        <dbReference type="ChEBI" id="CHEBI:57384"/>
        <dbReference type="ChEBI" id="CHEBI:90725"/>
        <dbReference type="ChEBI" id="CHEBI:90736"/>
        <dbReference type="EC" id="2.3.1.199"/>
    </reaction>
</comment>
<dbReference type="EC" id="2.3.1.-" evidence="12"/>
<name>A0A0C3DMT1_9AGAM</name>
<evidence type="ECO:0000256" key="12">
    <source>
        <dbReference type="RuleBase" id="RU361115"/>
    </source>
</evidence>
<gene>
    <name evidence="13" type="ORF">SCLCIDRAFT_130639</name>
</gene>